<accession>A0ABX8WP57</accession>
<dbReference type="Pfam" id="PF02649">
    <property type="entry name" value="GCHY-1"/>
    <property type="match status" value="1"/>
</dbReference>
<dbReference type="EMBL" id="CP080544">
    <property type="protein sequence ID" value="QYR52294.1"/>
    <property type="molecule type" value="Genomic_DNA"/>
</dbReference>
<dbReference type="NCBIfam" id="NF010200">
    <property type="entry name" value="PRK13674.1-1"/>
    <property type="match status" value="1"/>
</dbReference>
<name>A0ABX8WP57_9GAMM</name>
<proteinExistence type="inferred from homology"/>
<dbReference type="EC" id="3.5.4.16" evidence="2"/>
<dbReference type="GO" id="GO:0003934">
    <property type="term" value="F:GTP cyclohydrolase I activity"/>
    <property type="evidence" value="ECO:0007669"/>
    <property type="project" value="UniProtKB-EC"/>
</dbReference>
<feature type="site" description="May be catalytically important" evidence="2">
    <location>
        <position position="156"/>
    </location>
</feature>
<evidence type="ECO:0000313" key="4">
    <source>
        <dbReference type="Proteomes" id="UP000824755"/>
    </source>
</evidence>
<comment type="similarity">
    <text evidence="2">Belongs to the GTP cyclohydrolase IV family.</text>
</comment>
<evidence type="ECO:0000256" key="1">
    <source>
        <dbReference type="ARBA" id="ARBA00022801"/>
    </source>
</evidence>
<evidence type="ECO:0000313" key="3">
    <source>
        <dbReference type="EMBL" id="QYR52294.1"/>
    </source>
</evidence>
<organism evidence="3 4">
    <name type="scientific">Lysobacter soyae</name>
    <dbReference type="NCBI Taxonomy" id="2764185"/>
    <lineage>
        <taxon>Bacteria</taxon>
        <taxon>Pseudomonadati</taxon>
        <taxon>Pseudomonadota</taxon>
        <taxon>Gammaproteobacteria</taxon>
        <taxon>Lysobacterales</taxon>
        <taxon>Lysobacteraceae</taxon>
        <taxon>Lysobacter</taxon>
    </lineage>
</organism>
<reference evidence="3 4" key="1">
    <citation type="submission" date="2021-08" db="EMBL/GenBank/DDBJ databases">
        <title>Lysobacter sp. strain CJ11 Genome sequencing and assembly.</title>
        <authorList>
            <person name="Kim I."/>
        </authorList>
    </citation>
    <scope>NUCLEOTIDE SEQUENCE [LARGE SCALE GENOMIC DNA]</scope>
    <source>
        <strain evidence="3 4">CJ11</strain>
    </source>
</reference>
<dbReference type="PANTHER" id="PTHR36445:SF1">
    <property type="entry name" value="GTP CYCLOHYDROLASE MPTA"/>
    <property type="match status" value="1"/>
</dbReference>
<comment type="function">
    <text evidence="2">Converts GTP to 7,8-dihydroneopterin triphosphate.</text>
</comment>
<dbReference type="Gene3D" id="3.10.270.10">
    <property type="entry name" value="Urate Oxidase"/>
    <property type="match status" value="1"/>
</dbReference>
<dbReference type="HAMAP" id="MF_01527_B">
    <property type="entry name" value="GTP_cyclohydrol_B"/>
    <property type="match status" value="1"/>
</dbReference>
<dbReference type="RefSeq" id="WP_220379081.1">
    <property type="nucleotide sequence ID" value="NZ_CP080544.1"/>
</dbReference>
<gene>
    <name evidence="2 3" type="primary">folE2</name>
    <name evidence="3" type="ORF">H8L67_06675</name>
</gene>
<dbReference type="PANTHER" id="PTHR36445">
    <property type="entry name" value="GTP CYCLOHYDROLASE MPTA"/>
    <property type="match status" value="1"/>
</dbReference>
<dbReference type="Proteomes" id="UP000824755">
    <property type="component" value="Chromosome"/>
</dbReference>
<protein>
    <recommendedName>
        <fullName evidence="2">GTP cyclohydrolase FolE2</fullName>
        <ecNumber evidence="2">3.5.4.16</ecNumber>
    </recommendedName>
</protein>
<dbReference type="InterPro" id="IPR003801">
    <property type="entry name" value="GTP_cyclohydrolase_FolE2/MptA"/>
</dbReference>
<dbReference type="InterPro" id="IPR022838">
    <property type="entry name" value="GTP_cyclohydrolase_FolE2"/>
</dbReference>
<keyword evidence="4" id="KW-1185">Reference proteome</keyword>
<sequence>MNESHQTNTALPDVAGDAADFARPLDWVGMAGMAMPLEVAPGMRVPAEADVEVNLTDSAARGIHMSRLYLTLQADLANGLLTTQRMAEVLADCIASQGGNADAARLHLRFLQLIDRKALVSQFSGWKQYPVQVRATRTQDVTQFELRVDIDYSSTCPASAALSRQKNAEAFVSAFGKGDADAQAVAEWLQSKQGMAATPHAQRSRAEVSITLHESPAALPIETVIDLVEDALGTPVQTAVKREDEQAFAVRNAENLMFCEDAARRVAAALSHQTALGTEFSVRVAHVESLHAHDAVASVRGKILAR</sequence>
<comment type="pathway">
    <text evidence="2">Cofactor biosynthesis; 7,8-dihydroneopterin triphosphate biosynthesis; 7,8-dihydroneopterin triphosphate from GTP: step 1/1.</text>
</comment>
<evidence type="ECO:0000256" key="2">
    <source>
        <dbReference type="HAMAP-Rule" id="MF_01527"/>
    </source>
</evidence>
<comment type="catalytic activity">
    <reaction evidence="2">
        <text>GTP + H2O = 7,8-dihydroneopterin 3'-triphosphate + formate + H(+)</text>
        <dbReference type="Rhea" id="RHEA:17473"/>
        <dbReference type="ChEBI" id="CHEBI:15377"/>
        <dbReference type="ChEBI" id="CHEBI:15378"/>
        <dbReference type="ChEBI" id="CHEBI:15740"/>
        <dbReference type="ChEBI" id="CHEBI:37565"/>
        <dbReference type="ChEBI" id="CHEBI:58462"/>
        <dbReference type="EC" id="3.5.4.16"/>
    </reaction>
</comment>
<keyword evidence="1 2" id="KW-0378">Hydrolase</keyword>